<evidence type="ECO:0000313" key="1">
    <source>
        <dbReference type="EMBL" id="SFJ40418.1"/>
    </source>
</evidence>
<proteinExistence type="predicted"/>
<dbReference type="STRING" id="576117.SAMN04488138_104238"/>
<protein>
    <submittedName>
        <fullName evidence="1">Uncharacterized protein</fullName>
    </submittedName>
</protein>
<dbReference type="Proteomes" id="UP000183299">
    <property type="component" value="Unassembled WGS sequence"/>
</dbReference>
<name>A0A1I3R247_9RHOB</name>
<dbReference type="EMBL" id="FORY01000004">
    <property type="protein sequence ID" value="SFJ40418.1"/>
    <property type="molecule type" value="Genomic_DNA"/>
</dbReference>
<sequence>MGPNIALDHVLRRRIELFKQITAGRGQKFISLGNERLDLFLPFPNRRRVVDSQCLQSSDDYNSRFKFLTLFATFRCFDGFLDGIKVYFLLRLIAEVSLEKFDIAESQRDLGSVLVQPVYIFQWLSPSVRIVAGWFSNFHNGLRTAENGYERGLFKRA</sequence>
<gene>
    <name evidence="1" type="ORF">SAMN04488138_104238</name>
</gene>
<keyword evidence="2" id="KW-1185">Reference proteome</keyword>
<organism evidence="1 2">
    <name type="scientific">Celeribacter halophilus</name>
    <dbReference type="NCBI Taxonomy" id="576117"/>
    <lineage>
        <taxon>Bacteria</taxon>
        <taxon>Pseudomonadati</taxon>
        <taxon>Pseudomonadota</taxon>
        <taxon>Alphaproteobacteria</taxon>
        <taxon>Rhodobacterales</taxon>
        <taxon>Roseobacteraceae</taxon>
        <taxon>Celeribacter</taxon>
    </lineage>
</organism>
<dbReference type="AlphaFoldDB" id="A0A1I3R247"/>
<dbReference type="RefSeq" id="WP_066601251.1">
    <property type="nucleotide sequence ID" value="NZ_FORY01000004.1"/>
</dbReference>
<accession>A0A1I3R247</accession>
<dbReference type="GeneID" id="98664440"/>
<evidence type="ECO:0000313" key="2">
    <source>
        <dbReference type="Proteomes" id="UP000183299"/>
    </source>
</evidence>
<reference evidence="1 2" key="1">
    <citation type="submission" date="2016-10" db="EMBL/GenBank/DDBJ databases">
        <authorList>
            <person name="de Groot N.N."/>
        </authorList>
    </citation>
    <scope>NUCLEOTIDE SEQUENCE [LARGE SCALE GENOMIC DNA]</scope>
    <source>
        <strain evidence="1 2">CGMCC 1.8891</strain>
    </source>
</reference>